<keyword evidence="3 8" id="KW-0479">Metal-binding</keyword>
<evidence type="ECO:0000256" key="2">
    <source>
        <dbReference type="ARBA" id="ARBA00009241"/>
    </source>
</evidence>
<organism evidence="10 11">
    <name type="scientific">Vitrella brassicaformis (strain CCMP3155)</name>
    <dbReference type="NCBI Taxonomy" id="1169540"/>
    <lineage>
        <taxon>Eukaryota</taxon>
        <taxon>Sar</taxon>
        <taxon>Alveolata</taxon>
        <taxon>Colpodellida</taxon>
        <taxon>Vitrellaceae</taxon>
        <taxon>Vitrella</taxon>
    </lineage>
</organism>
<evidence type="ECO:0000313" key="10">
    <source>
        <dbReference type="EMBL" id="CEL99426.1"/>
    </source>
</evidence>
<sequence>MESDSKAVSKTKLNASDQGSCSNKPGNLKKPCCVCLETKRVRDECIVLNGEERCKAFIDAHNACLKAEGFEIK</sequence>
<dbReference type="FunCoup" id="A0A0G4EQ62">
    <property type="interactions" value="115"/>
</dbReference>
<dbReference type="EMBL" id="CDMY01000280">
    <property type="protein sequence ID" value="CEL99426.1"/>
    <property type="molecule type" value="Genomic_DNA"/>
</dbReference>
<name>A0A0G4EQ62_VITBC</name>
<dbReference type="AlphaFoldDB" id="A0A0G4EQ62"/>
<feature type="compositionally biased region" description="Polar residues" evidence="9">
    <location>
        <begin position="8"/>
        <end position="24"/>
    </location>
</feature>
<feature type="binding site" evidence="8">
    <location>
        <position position="33"/>
    </location>
    <ligand>
        <name>Cu cation</name>
        <dbReference type="ChEBI" id="CHEBI:23378"/>
    </ligand>
</feature>
<dbReference type="PANTHER" id="PTHR16719">
    <property type="entry name" value="CYTOCHROME C OXIDASE COPPER CHAPERONE"/>
    <property type="match status" value="1"/>
</dbReference>
<dbReference type="Proteomes" id="UP000041254">
    <property type="component" value="Unassembled WGS sequence"/>
</dbReference>
<dbReference type="InterPro" id="IPR009069">
    <property type="entry name" value="Cys_alpha_HP_mot_SF"/>
</dbReference>
<keyword evidence="4 8" id="KW-0186">Copper</keyword>
<dbReference type="GO" id="GO:0005758">
    <property type="term" value="C:mitochondrial intermembrane space"/>
    <property type="evidence" value="ECO:0007669"/>
    <property type="project" value="UniProtKB-SubCell"/>
</dbReference>
<reference evidence="10 11" key="1">
    <citation type="submission" date="2014-11" db="EMBL/GenBank/DDBJ databases">
        <authorList>
            <person name="Zhu J."/>
            <person name="Qi W."/>
            <person name="Song R."/>
        </authorList>
    </citation>
    <scope>NUCLEOTIDE SEQUENCE [LARGE SCALE GENOMIC DNA]</scope>
</reference>
<evidence type="ECO:0000313" key="11">
    <source>
        <dbReference type="Proteomes" id="UP000041254"/>
    </source>
</evidence>
<dbReference type="VEuPathDB" id="CryptoDB:Vbra_7990"/>
<evidence type="ECO:0008006" key="12">
    <source>
        <dbReference type="Google" id="ProtNLM"/>
    </source>
</evidence>
<evidence type="ECO:0000256" key="9">
    <source>
        <dbReference type="SAM" id="MobiDB-lite"/>
    </source>
</evidence>
<evidence type="ECO:0000256" key="6">
    <source>
        <dbReference type="ARBA" id="ARBA00023157"/>
    </source>
</evidence>
<proteinExistence type="inferred from homology"/>
<protein>
    <recommendedName>
        <fullName evidence="12">Cytochrome c oxidase copper chaperone</fullName>
    </recommendedName>
</protein>
<gene>
    <name evidence="10" type="ORF">Vbra_7990</name>
</gene>
<dbReference type="GO" id="GO:0016531">
    <property type="term" value="F:copper chaperone activity"/>
    <property type="evidence" value="ECO:0007669"/>
    <property type="project" value="InterPro"/>
</dbReference>
<keyword evidence="11" id="KW-1185">Reference proteome</keyword>
<dbReference type="STRING" id="1169540.A0A0G4EQ62"/>
<comment type="subcellular location">
    <subcellularLocation>
        <location evidence="1">Mitochondrion intermembrane space</location>
    </subcellularLocation>
</comment>
<evidence type="ECO:0000256" key="8">
    <source>
        <dbReference type="PIRSR" id="PIRSR607745-1"/>
    </source>
</evidence>
<keyword evidence="6" id="KW-1015">Disulfide bond</keyword>
<dbReference type="OMA" id="DECIVNF"/>
<dbReference type="PANTHER" id="PTHR16719:SF0">
    <property type="entry name" value="CYTOCHROME C OXIDASE COPPER CHAPERONE"/>
    <property type="match status" value="1"/>
</dbReference>
<dbReference type="PROSITE" id="PS51808">
    <property type="entry name" value="CHCH"/>
    <property type="match status" value="1"/>
</dbReference>
<dbReference type="Pfam" id="PF05051">
    <property type="entry name" value="COX17"/>
    <property type="match status" value="1"/>
</dbReference>
<evidence type="ECO:0000256" key="3">
    <source>
        <dbReference type="ARBA" id="ARBA00022723"/>
    </source>
</evidence>
<evidence type="ECO:0000256" key="1">
    <source>
        <dbReference type="ARBA" id="ARBA00004569"/>
    </source>
</evidence>
<dbReference type="InParanoid" id="A0A0G4EQ62"/>
<comment type="similarity">
    <text evidence="2">Belongs to the COX17 family.</text>
</comment>
<keyword evidence="7" id="KW-0143">Chaperone</keyword>
<dbReference type="SUPFAM" id="SSF47072">
    <property type="entry name" value="Cysteine alpha-hairpin motif"/>
    <property type="match status" value="1"/>
</dbReference>
<accession>A0A0G4EQ62</accession>
<evidence type="ECO:0000256" key="7">
    <source>
        <dbReference type="ARBA" id="ARBA00023186"/>
    </source>
</evidence>
<dbReference type="Gene3D" id="1.10.287.1130">
    <property type="entry name" value="CytochromE C oxidase copper chaperone"/>
    <property type="match status" value="1"/>
</dbReference>
<feature type="region of interest" description="Disordered" evidence="9">
    <location>
        <begin position="1"/>
        <end position="24"/>
    </location>
</feature>
<evidence type="ECO:0000256" key="4">
    <source>
        <dbReference type="ARBA" id="ARBA00023008"/>
    </source>
</evidence>
<feature type="binding site" evidence="8">
    <location>
        <position position="32"/>
    </location>
    <ligand>
        <name>Cu cation</name>
        <dbReference type="ChEBI" id="CHEBI:23378"/>
    </ligand>
</feature>
<keyword evidence="5" id="KW-0496">Mitochondrion</keyword>
<dbReference type="InterPro" id="IPR007745">
    <property type="entry name" value="Cyt_c_oxidase_Cu-chaperone"/>
</dbReference>
<evidence type="ECO:0000256" key="5">
    <source>
        <dbReference type="ARBA" id="ARBA00023128"/>
    </source>
</evidence>
<dbReference type="GO" id="GO:0005507">
    <property type="term" value="F:copper ion binding"/>
    <property type="evidence" value="ECO:0007669"/>
    <property type="project" value="InterPro"/>
</dbReference>
<dbReference type="OrthoDB" id="1915887at2759"/>